<organism evidence="1 2">
    <name type="scientific">Brassicogethes aeneus</name>
    <name type="common">Rape pollen beetle</name>
    <name type="synonym">Meligethes aeneus</name>
    <dbReference type="NCBI Taxonomy" id="1431903"/>
    <lineage>
        <taxon>Eukaryota</taxon>
        <taxon>Metazoa</taxon>
        <taxon>Ecdysozoa</taxon>
        <taxon>Arthropoda</taxon>
        <taxon>Hexapoda</taxon>
        <taxon>Insecta</taxon>
        <taxon>Pterygota</taxon>
        <taxon>Neoptera</taxon>
        <taxon>Endopterygota</taxon>
        <taxon>Coleoptera</taxon>
        <taxon>Polyphaga</taxon>
        <taxon>Cucujiformia</taxon>
        <taxon>Nitidulidae</taxon>
        <taxon>Meligethinae</taxon>
        <taxon>Brassicogethes</taxon>
    </lineage>
</organism>
<evidence type="ECO:0000313" key="1">
    <source>
        <dbReference type="EMBL" id="CAH0562986.1"/>
    </source>
</evidence>
<keyword evidence="2" id="KW-1185">Reference proteome</keyword>
<dbReference type="EMBL" id="OV121139">
    <property type="protein sequence ID" value="CAH0562986.1"/>
    <property type="molecule type" value="Genomic_DNA"/>
</dbReference>
<sequence length="217" mass="25725">MISQLAKELEKHIEQNTKREIKTLSTELTRQVETINRVTIQRWLETHRLEDIPKLTFDVDTQTTVTQLIQTEEEDEDHDIVYVRKPTNEYIEQKQGLASPKLDQVTELVASLSSFIKDNKNVHVKVKELTQEIDSVMSSVREEHTNNSIKLIEKERLYKQTIRELKTRTKCTKCEKEKFLLETKIEDYREYAEIAKREWDLKSYKVTTIEKDDPLKS</sequence>
<protein>
    <submittedName>
        <fullName evidence="1">Uncharacterized protein</fullName>
    </submittedName>
</protein>
<dbReference type="Proteomes" id="UP001154078">
    <property type="component" value="Chromosome 8"/>
</dbReference>
<dbReference type="AlphaFoldDB" id="A0A9P0BH30"/>
<proteinExistence type="predicted"/>
<gene>
    <name evidence="1" type="ORF">MELIAE_LOCUS11993</name>
</gene>
<reference evidence="1" key="1">
    <citation type="submission" date="2021-12" db="EMBL/GenBank/DDBJ databases">
        <authorList>
            <person name="King R."/>
        </authorList>
    </citation>
    <scope>NUCLEOTIDE SEQUENCE</scope>
</reference>
<evidence type="ECO:0000313" key="2">
    <source>
        <dbReference type="Proteomes" id="UP001154078"/>
    </source>
</evidence>
<name>A0A9P0BH30_BRAAE</name>
<accession>A0A9P0BH30</accession>